<organism evidence="1 2">
    <name type="scientific">Thermococcus thioreducens</name>
    <dbReference type="NCBI Taxonomy" id="277988"/>
    <lineage>
        <taxon>Archaea</taxon>
        <taxon>Methanobacteriati</taxon>
        <taxon>Methanobacteriota</taxon>
        <taxon>Thermococci</taxon>
        <taxon>Thermococcales</taxon>
        <taxon>Thermococcaceae</taxon>
        <taxon>Thermococcus</taxon>
    </lineage>
</organism>
<proteinExistence type="predicted"/>
<gene>
    <name evidence="1" type="ORF">SAMN05216170_2308</name>
</gene>
<protein>
    <submittedName>
        <fullName evidence="1">Uncharacterized protein</fullName>
    </submittedName>
</protein>
<name>A0A1I0Q9H6_9EURY</name>
<dbReference type="Proteomes" id="UP000182125">
    <property type="component" value="Unassembled WGS sequence"/>
</dbReference>
<evidence type="ECO:0000313" key="1">
    <source>
        <dbReference type="EMBL" id="SEW23444.1"/>
    </source>
</evidence>
<evidence type="ECO:0000313" key="2">
    <source>
        <dbReference type="Proteomes" id="UP000182125"/>
    </source>
</evidence>
<dbReference type="AlphaFoldDB" id="A0A1I0Q9H6"/>
<dbReference type="EMBL" id="FOIW01000003">
    <property type="protein sequence ID" value="SEW23444.1"/>
    <property type="molecule type" value="Genomic_DNA"/>
</dbReference>
<sequence length="356" mass="41157">MFVVIFMERPKIWIHLDGRKVVKDHKVDAYTFGKLLIQIQKQINIIAEAQYGKTIKPKFKLFLAEIQEGSVDAVLEFAGGTLPEFQHRVVETHYQVYDAIQKEDEKTLDETIIGSLKDPLYGYRLLASIEDITPSSEDYLIGLSKDSPEKRAVLKSKQRDFVKKMKTKYQQQATVEFIGIITDLHGKDPRYFIIDTTTGERIKVYIRPELEPQIKEYYKAVPVKVTGLMAKKAKSREIRELKGLSKQEEVPLDRIGKFRLKQPVLVELGYDMEDNLWILRNEQLAIEGYGKTYQEAMKDLEDSLEGLIIGFLAFKDEDLAESARKIKKELSKYLNLNDLSHKYKPVVIKPLPVKEE</sequence>
<reference evidence="1 2" key="1">
    <citation type="submission" date="2016-10" db="EMBL/GenBank/DDBJ databases">
        <authorList>
            <person name="de Groot N.N."/>
        </authorList>
    </citation>
    <scope>NUCLEOTIDE SEQUENCE [LARGE SCALE GENOMIC DNA]</scope>
    <source>
        <strain evidence="1 2">OGL-20</strain>
    </source>
</reference>
<accession>A0A1I0Q9H6</accession>